<organism evidence="2 4">
    <name type="scientific">Penicillium egyptiacum</name>
    <dbReference type="NCBI Taxonomy" id="1303716"/>
    <lineage>
        <taxon>Eukaryota</taxon>
        <taxon>Fungi</taxon>
        <taxon>Dikarya</taxon>
        <taxon>Ascomycota</taxon>
        <taxon>Pezizomycotina</taxon>
        <taxon>Eurotiomycetes</taxon>
        <taxon>Eurotiomycetidae</taxon>
        <taxon>Eurotiales</taxon>
        <taxon>Aspergillaceae</taxon>
        <taxon>Penicillium</taxon>
    </lineage>
</organism>
<keyword evidence="4" id="KW-1185">Reference proteome</keyword>
<evidence type="ECO:0000256" key="1">
    <source>
        <dbReference type="SAM" id="MobiDB-lite"/>
    </source>
</evidence>
<name>A0A9W4P0I8_9EURO</name>
<feature type="non-terminal residue" evidence="2">
    <location>
        <position position="1"/>
    </location>
</feature>
<protein>
    <submittedName>
        <fullName evidence="2">Uncharacterized protein</fullName>
    </submittedName>
</protein>
<gene>
    <name evidence="2" type="ORF">PEGY_LOCUS55</name>
    <name evidence="3" type="ORF">PEGY_LOCUS56</name>
</gene>
<evidence type="ECO:0000313" key="3">
    <source>
        <dbReference type="EMBL" id="CAG8880583.1"/>
    </source>
</evidence>
<proteinExistence type="predicted"/>
<dbReference type="OrthoDB" id="4367823at2759"/>
<feature type="region of interest" description="Disordered" evidence="1">
    <location>
        <begin position="42"/>
        <end position="84"/>
    </location>
</feature>
<dbReference type="AlphaFoldDB" id="A0A9W4P0I8"/>
<comment type="caution">
    <text evidence="2">The sequence shown here is derived from an EMBL/GenBank/DDBJ whole genome shotgun (WGS) entry which is preliminary data.</text>
</comment>
<sequence length="84" mass="9213">PTVDDRDQRIERLANQLLSHMLGIGADYADRLTMEDYKDLGLKGKSKTGRQFSLRGSSKRLRSDTGSPGPSSRKRAATQPAPPS</sequence>
<evidence type="ECO:0000313" key="2">
    <source>
        <dbReference type="EMBL" id="CAG8880564.1"/>
    </source>
</evidence>
<reference evidence="2" key="1">
    <citation type="submission" date="2021-07" db="EMBL/GenBank/DDBJ databases">
        <authorList>
            <person name="Branca A.L. A."/>
        </authorList>
    </citation>
    <scope>NUCLEOTIDE SEQUENCE</scope>
</reference>
<evidence type="ECO:0000313" key="4">
    <source>
        <dbReference type="Proteomes" id="UP001154252"/>
    </source>
</evidence>
<feature type="non-terminal residue" evidence="2">
    <location>
        <position position="84"/>
    </location>
</feature>
<dbReference type="EMBL" id="CAJVRC010000093">
    <property type="protein sequence ID" value="CAG8880583.1"/>
    <property type="molecule type" value="Genomic_DNA"/>
</dbReference>
<dbReference type="EMBL" id="CAJVRC010000092">
    <property type="protein sequence ID" value="CAG8880564.1"/>
    <property type="molecule type" value="Genomic_DNA"/>
</dbReference>
<dbReference type="Proteomes" id="UP001154252">
    <property type="component" value="Unassembled WGS sequence"/>
</dbReference>
<accession>A0A9W4P0I8</accession>